<reference evidence="3" key="1">
    <citation type="journal article" date="2019" name="Int. J. Syst. Evol. Microbiol.">
        <title>The Global Catalogue of Microorganisms (GCM) 10K type strain sequencing project: providing services to taxonomists for standard genome sequencing and annotation.</title>
        <authorList>
            <consortium name="The Broad Institute Genomics Platform"/>
            <consortium name="The Broad Institute Genome Sequencing Center for Infectious Disease"/>
            <person name="Wu L."/>
            <person name="Ma J."/>
        </authorList>
    </citation>
    <scope>NUCLEOTIDE SEQUENCE [LARGE SCALE GENOMIC DNA]</scope>
    <source>
        <strain evidence="3">CGMCC 4.7641</strain>
    </source>
</reference>
<organism evidence="2 3">
    <name type="scientific">Amycolatopsis silviterrae</name>
    <dbReference type="NCBI Taxonomy" id="1656914"/>
    <lineage>
        <taxon>Bacteria</taxon>
        <taxon>Bacillati</taxon>
        <taxon>Actinomycetota</taxon>
        <taxon>Actinomycetes</taxon>
        <taxon>Pseudonocardiales</taxon>
        <taxon>Pseudonocardiaceae</taxon>
        <taxon>Amycolatopsis</taxon>
    </lineage>
</organism>
<feature type="region of interest" description="Disordered" evidence="1">
    <location>
        <begin position="1"/>
        <end position="32"/>
    </location>
</feature>
<comment type="caution">
    <text evidence="2">The sequence shown here is derived from an EMBL/GenBank/DDBJ whole genome shotgun (WGS) entry which is preliminary data.</text>
</comment>
<gene>
    <name evidence="2" type="ORF">ACFSVL_16700</name>
</gene>
<name>A0ABW5H831_9PSEU</name>
<dbReference type="Proteomes" id="UP001597483">
    <property type="component" value="Unassembled WGS sequence"/>
</dbReference>
<evidence type="ECO:0000256" key="1">
    <source>
        <dbReference type="SAM" id="MobiDB-lite"/>
    </source>
</evidence>
<sequence>MTAEESPVPRECAHAPAEKHQPGRVSHVSEDDVIFSRDETGGIEAYPRPDGDSAAHSHGLMEFREHGGAAADFLCHDDQSDRVAGQPELIQASLDSGRDVCAGVAFADDQDSALFA</sequence>
<proteinExistence type="predicted"/>
<dbReference type="EMBL" id="JBHUKS010000011">
    <property type="protein sequence ID" value="MFD2469029.1"/>
    <property type="molecule type" value="Genomic_DNA"/>
</dbReference>
<accession>A0ABW5H831</accession>
<feature type="compositionally biased region" description="Basic and acidic residues" evidence="1">
    <location>
        <begin position="7"/>
        <end position="32"/>
    </location>
</feature>
<evidence type="ECO:0000313" key="2">
    <source>
        <dbReference type="EMBL" id="MFD2469029.1"/>
    </source>
</evidence>
<keyword evidence="3" id="KW-1185">Reference proteome</keyword>
<evidence type="ECO:0000313" key="3">
    <source>
        <dbReference type="Proteomes" id="UP001597483"/>
    </source>
</evidence>
<protein>
    <submittedName>
        <fullName evidence="2">Uncharacterized protein</fullName>
    </submittedName>
</protein>
<dbReference type="RefSeq" id="WP_378305095.1">
    <property type="nucleotide sequence ID" value="NZ_JBHUKS010000011.1"/>
</dbReference>